<dbReference type="PRINTS" id="PR00457">
    <property type="entry name" value="ANPEROXIDASE"/>
</dbReference>
<name>A0ABY8TH28_9HYPH</name>
<gene>
    <name evidence="4" type="ORF">PZL22_005346</name>
</gene>
<dbReference type="PANTHER" id="PTHR11475">
    <property type="entry name" value="OXIDASE/PEROXIDASE"/>
    <property type="match status" value="1"/>
</dbReference>
<dbReference type="PANTHER" id="PTHR11475:SF4">
    <property type="entry name" value="CHORION PEROXIDASE"/>
    <property type="match status" value="1"/>
</dbReference>
<dbReference type="InterPro" id="IPR019791">
    <property type="entry name" value="Haem_peroxidase_animal"/>
</dbReference>
<sequence>MVTKKKARAKQTPKRLDVMKATKNKAETANAAAFEIPEQAGKFLRDTSIPKGFANPQPIVLAELQKRVTEMNLRPTVSLEQFLASANRIKPADLPIEELSDDVKESIPALKPEIRRFHGVKIPLYWFPFPWLSSVCSDRFGYMSSAATRAATKLPFNVATQALLGQLGNMMGDAGRDPNPASHNPADAGVSSLPAGFTYFAQFVDHDITFDVSSTLDADIDANTVNNMRSPALDLDSLYGRGPGLDPFLYVFPTSGPATAIKLHRGTNTPVGPGGPSNNGNPSGMLQQTNWDVPRMQGTNTAVTGDPRNDENLIIVQFHHAMLRFHNAVVDLLLAAAFAGDIFAEAKRIVTHHYQWAVVHDFLERICGVATVNNAIASVSAPIGSSFRMPVEFAVAAYRFGHSMIRDTYWVNFNFPNATLEQVFEFNRIPRLPVFSNWVVDFNAFFDTGVPVPVHNKARKIDSLMASGLESLPGFSGMMAILATRNLRRALALGLPSGQGMANSFGIAPMTAAQLIFGLPPAEVAVLNASGGLLLNKTPLWYYVLREAAVLAGGNQLGAVGGRIVAETFVRILKRDASSYLNVAGGFTPILPSSTPGNFTVADLVAFAGVTQP</sequence>
<accession>A0ABY8TH28</accession>
<keyword evidence="2" id="KW-0964">Secreted</keyword>
<dbReference type="EMBL" id="CP120366">
    <property type="protein sequence ID" value="WHS96463.1"/>
    <property type="molecule type" value="Genomic_DNA"/>
</dbReference>
<keyword evidence="4" id="KW-0614">Plasmid</keyword>
<dbReference type="CDD" id="cd09819">
    <property type="entry name" value="An_peroxidase_bacterial_1"/>
    <property type="match status" value="1"/>
</dbReference>
<protein>
    <submittedName>
        <fullName evidence="4">Heme peroxidase family protein</fullName>
    </submittedName>
</protein>
<dbReference type="InterPro" id="IPR010255">
    <property type="entry name" value="Haem_peroxidase_sf"/>
</dbReference>
<keyword evidence="4" id="KW-0575">Peroxidase</keyword>
<dbReference type="RefSeq" id="WP_127701609.1">
    <property type="nucleotide sequence ID" value="NZ_CP120366.1"/>
</dbReference>
<evidence type="ECO:0000256" key="3">
    <source>
        <dbReference type="ARBA" id="ARBA00023180"/>
    </source>
</evidence>
<dbReference type="Gene3D" id="1.10.640.10">
    <property type="entry name" value="Haem peroxidase domain superfamily, animal type"/>
    <property type="match status" value="1"/>
</dbReference>
<evidence type="ECO:0000256" key="2">
    <source>
        <dbReference type="ARBA" id="ARBA00022525"/>
    </source>
</evidence>
<comment type="subcellular location">
    <subcellularLocation>
        <location evidence="1">Secreted</location>
    </subcellularLocation>
</comment>
<evidence type="ECO:0000256" key="1">
    <source>
        <dbReference type="ARBA" id="ARBA00004613"/>
    </source>
</evidence>
<reference evidence="4 5" key="1">
    <citation type="submission" date="2023-03" db="EMBL/GenBank/DDBJ databases">
        <authorList>
            <person name="Menendez E."/>
            <person name="Kaur S."/>
            <person name="Flores-Felix J.D."/>
            <person name="diCenzo G.C."/>
            <person name="Peix A."/>
            <person name="Velazquez E."/>
        </authorList>
    </citation>
    <scope>NUCLEOTIDE SEQUENCE [LARGE SCALE GENOMIC DNA]</scope>
    <source>
        <strain evidence="4 5">CCBAU 71714</strain>
        <plasmid evidence="4 5">pSkuCCBAU71714a</plasmid>
    </source>
</reference>
<dbReference type="InterPro" id="IPR037120">
    <property type="entry name" value="Haem_peroxidase_sf_animal"/>
</dbReference>
<evidence type="ECO:0000313" key="5">
    <source>
        <dbReference type="Proteomes" id="UP001233264"/>
    </source>
</evidence>
<geneLocation type="plasmid" evidence="4 5">
    <name>pSkuCCBAU71714a</name>
</geneLocation>
<dbReference type="PROSITE" id="PS50292">
    <property type="entry name" value="PEROXIDASE_3"/>
    <property type="match status" value="1"/>
</dbReference>
<keyword evidence="5" id="KW-1185">Reference proteome</keyword>
<organism evidence="4 5">
    <name type="scientific">Sinorhizobium kummerowiae</name>
    <dbReference type="NCBI Taxonomy" id="158892"/>
    <lineage>
        <taxon>Bacteria</taxon>
        <taxon>Pseudomonadati</taxon>
        <taxon>Pseudomonadota</taxon>
        <taxon>Alphaproteobacteria</taxon>
        <taxon>Hyphomicrobiales</taxon>
        <taxon>Rhizobiaceae</taxon>
        <taxon>Sinorhizobium/Ensifer group</taxon>
        <taxon>Sinorhizobium</taxon>
    </lineage>
</organism>
<keyword evidence="4" id="KW-0560">Oxidoreductase</keyword>
<keyword evidence="3" id="KW-0325">Glycoprotein</keyword>
<proteinExistence type="predicted"/>
<dbReference type="Pfam" id="PF03098">
    <property type="entry name" value="An_peroxidase"/>
    <property type="match status" value="1"/>
</dbReference>
<dbReference type="GO" id="GO:0004601">
    <property type="term" value="F:peroxidase activity"/>
    <property type="evidence" value="ECO:0007669"/>
    <property type="project" value="UniProtKB-KW"/>
</dbReference>
<evidence type="ECO:0000313" key="4">
    <source>
        <dbReference type="EMBL" id="WHS96463.1"/>
    </source>
</evidence>
<dbReference type="Proteomes" id="UP001233264">
    <property type="component" value="Plasmid pSkuCCBAU71714a"/>
</dbReference>
<dbReference type="SUPFAM" id="SSF48113">
    <property type="entry name" value="Heme-dependent peroxidases"/>
    <property type="match status" value="1"/>
</dbReference>